<reference evidence="5" key="1">
    <citation type="submission" date="2009-01" db="EMBL/GenBank/DDBJ databases">
        <title>Complete sequence of chromosome Cyanothece sp. PCC 7425.</title>
        <authorList>
            <consortium name="US DOE Joint Genome Institute"/>
            <person name="Lucas S."/>
            <person name="Copeland A."/>
            <person name="Lapidus A."/>
            <person name="Glavina del Rio T."/>
            <person name="Dalin E."/>
            <person name="Tice H."/>
            <person name="Bruce D."/>
            <person name="Goodwin L."/>
            <person name="Pitluck S."/>
            <person name="Sims D."/>
            <person name="Meineke L."/>
            <person name="Brettin T."/>
            <person name="Detter J.C."/>
            <person name="Han C."/>
            <person name="Larimer F."/>
            <person name="Land M."/>
            <person name="Hauser L."/>
            <person name="Kyrpides N."/>
            <person name="Ovchinnikova G."/>
            <person name="Liberton M."/>
            <person name="Stoeckel J."/>
            <person name="Banerjee A."/>
            <person name="Singh A."/>
            <person name="Page L."/>
            <person name="Sato H."/>
            <person name="Zhao L."/>
            <person name="Sherman L."/>
            <person name="Pakrasi H."/>
            <person name="Richardson P."/>
        </authorList>
    </citation>
    <scope>NUCLEOTIDE SEQUENCE</scope>
    <source>
        <strain evidence="5">PCC 7425</strain>
    </source>
</reference>
<dbReference type="EMBL" id="CP001344">
    <property type="protein sequence ID" value="ACL46571.1"/>
    <property type="molecule type" value="Genomic_DNA"/>
</dbReference>
<gene>
    <name evidence="1" type="ordered locus">Cyan7425_0873</name>
    <name evidence="2" type="ordered locus">Cyan7425_2061</name>
    <name evidence="3" type="ordered locus">Cyan7425_4147</name>
    <name evidence="4" type="ordered locus">Cyan7425_4258</name>
    <name evidence="5" type="ordered locus">Cyan7425_4835</name>
    <name evidence="6" type="ordered locus">Cyan7425_4916</name>
</gene>
<evidence type="ECO:0000313" key="4">
    <source>
        <dbReference type="EMBL" id="ACL46571.1"/>
    </source>
</evidence>
<evidence type="ECO:0000313" key="5">
    <source>
        <dbReference type="EMBL" id="ACL47138.1"/>
    </source>
</evidence>
<dbReference type="HOGENOM" id="CLU_145264_0_0_3"/>
<proteinExistence type="predicted"/>
<evidence type="ECO:0008006" key="7">
    <source>
        <dbReference type="Google" id="ProtNLM"/>
    </source>
</evidence>
<dbReference type="EMBL" id="CP001344">
    <property type="protein sequence ID" value="ACL46461.1"/>
    <property type="molecule type" value="Genomic_DNA"/>
</dbReference>
<dbReference type="EMBL" id="CP001344">
    <property type="protein sequence ID" value="ACL43259.1"/>
    <property type="molecule type" value="Genomic_DNA"/>
</dbReference>
<name>B8HMD1_CYAP4</name>
<sequence>MGARLRVFLNAAEERTLYELRTATTVPQRVKDRGEVVRLSHQGMYVENIAALFHWHEQTVRDTLRRWQTQGLGGLWDAPRPGAKRRWQAEDMAYLEECLRAEPHTYNSQQLAQKLACERNVQLSADHLRQVLKKRG</sequence>
<dbReference type="EMBL" id="CP001344">
    <property type="protein sequence ID" value="ACL47215.1"/>
    <property type="molecule type" value="Genomic_DNA"/>
</dbReference>
<dbReference type="InterPro" id="IPR009057">
    <property type="entry name" value="Homeodomain-like_sf"/>
</dbReference>
<evidence type="ECO:0000313" key="6">
    <source>
        <dbReference type="EMBL" id="ACL47215.1"/>
    </source>
</evidence>
<evidence type="ECO:0000313" key="2">
    <source>
        <dbReference type="EMBL" id="ACL44424.1"/>
    </source>
</evidence>
<evidence type="ECO:0000313" key="1">
    <source>
        <dbReference type="EMBL" id="ACL43259.1"/>
    </source>
</evidence>
<dbReference type="KEGG" id="cyn:Cyan7425_4916"/>
<organism evidence="5">
    <name type="scientific">Cyanothece sp. (strain PCC 7425 / ATCC 29141)</name>
    <dbReference type="NCBI Taxonomy" id="395961"/>
    <lineage>
        <taxon>Bacteria</taxon>
        <taxon>Bacillati</taxon>
        <taxon>Cyanobacteriota</taxon>
        <taxon>Cyanophyceae</taxon>
        <taxon>Gomontiellales</taxon>
        <taxon>Cyanothecaceae</taxon>
        <taxon>Cyanothece</taxon>
    </lineage>
</organism>
<dbReference type="AlphaFoldDB" id="B8HMD1"/>
<dbReference type="STRING" id="395961.Cyan7425_0873"/>
<dbReference type="eggNOG" id="COG3415">
    <property type="taxonomic scope" value="Bacteria"/>
</dbReference>
<dbReference type="EMBL" id="CP001344">
    <property type="protein sequence ID" value="ACL47138.1"/>
    <property type="molecule type" value="Genomic_DNA"/>
</dbReference>
<accession>B8HMD1</accession>
<evidence type="ECO:0000313" key="3">
    <source>
        <dbReference type="EMBL" id="ACL46461.1"/>
    </source>
</evidence>
<dbReference type="Pfam" id="PF13565">
    <property type="entry name" value="HTH_32"/>
    <property type="match status" value="1"/>
</dbReference>
<dbReference type="KEGG" id="cyn:Cyan7425_2061"/>
<dbReference type="EMBL" id="CP001344">
    <property type="protein sequence ID" value="ACL44424.1"/>
    <property type="molecule type" value="Genomic_DNA"/>
</dbReference>
<dbReference type="KEGG" id="cyn:Cyan7425_4258"/>
<protein>
    <recommendedName>
        <fullName evidence="7">Transposase</fullName>
    </recommendedName>
</protein>
<dbReference type="KEGG" id="cyn:Cyan7425_0873"/>
<dbReference type="KEGG" id="cyn:Cyan7425_4835"/>
<dbReference type="SUPFAM" id="SSF46689">
    <property type="entry name" value="Homeodomain-like"/>
    <property type="match status" value="1"/>
</dbReference>
<dbReference type="KEGG" id="cyn:Cyan7425_4147"/>